<gene>
    <name evidence="2" type="ORF">G5I_10679</name>
</gene>
<dbReference type="EMBL" id="GL888425">
    <property type="protein sequence ID" value="EGI61064.1"/>
    <property type="molecule type" value="Genomic_DNA"/>
</dbReference>
<evidence type="ECO:0000313" key="2">
    <source>
        <dbReference type="EMBL" id="EGI61064.1"/>
    </source>
</evidence>
<dbReference type="eggNOG" id="ENOG502S6ZA">
    <property type="taxonomic scope" value="Eukaryota"/>
</dbReference>
<name>F4WXJ4_ACREC</name>
<dbReference type="InterPro" id="IPR001715">
    <property type="entry name" value="CH_dom"/>
</dbReference>
<dbReference type="InterPro" id="IPR036872">
    <property type="entry name" value="CH_dom_sf"/>
</dbReference>
<feature type="domain" description="Calponin-homology (CH)" evidence="1">
    <location>
        <begin position="27"/>
        <end position="84"/>
    </location>
</feature>
<dbReference type="Pfam" id="PF00307">
    <property type="entry name" value="CH"/>
    <property type="match status" value="1"/>
</dbReference>
<keyword evidence="3" id="KW-1185">Reference proteome</keyword>
<dbReference type="Proteomes" id="UP000007755">
    <property type="component" value="Unassembled WGS sequence"/>
</dbReference>
<evidence type="ECO:0000259" key="1">
    <source>
        <dbReference type="Pfam" id="PF00307"/>
    </source>
</evidence>
<accession>F4WXJ4</accession>
<dbReference type="SUPFAM" id="SSF47576">
    <property type="entry name" value="Calponin-homology domain, CH-domain"/>
    <property type="match status" value="1"/>
</dbReference>
<dbReference type="InParanoid" id="F4WXJ4"/>
<protein>
    <submittedName>
        <fullName evidence="2">Protein sickie</fullName>
    </submittedName>
</protein>
<reference evidence="2" key="1">
    <citation type="submission" date="2011-02" db="EMBL/GenBank/DDBJ databases">
        <title>The genome of the leaf-cutting ant Acromyrmex echinatior suggests key adaptations to social evolution and fungus farming.</title>
        <authorList>
            <person name="Nygaard S."/>
            <person name="Zhang G."/>
        </authorList>
    </citation>
    <scope>NUCLEOTIDE SEQUENCE</scope>
</reference>
<dbReference type="AlphaFoldDB" id="F4WXJ4"/>
<proteinExistence type="predicted"/>
<sequence>MACIRAPRSVRGSIDDIKAESTRNVVQIYTDWANYYLERGGCKKRVIDLQADLCDGVLLADLVEAVTNQKVIDVNRKPKSAQQMNLISFPIVLNSFMSLFSSWQKLYSLLGQETLRIALSSCSICFAKLIHSKLKEFAVLDYPSF</sequence>
<dbReference type="Gene3D" id="1.10.418.10">
    <property type="entry name" value="Calponin-like domain"/>
    <property type="match status" value="1"/>
</dbReference>
<evidence type="ECO:0000313" key="3">
    <source>
        <dbReference type="Proteomes" id="UP000007755"/>
    </source>
</evidence>
<organism evidence="3">
    <name type="scientific">Acromyrmex echinatior</name>
    <name type="common">Panamanian leafcutter ant</name>
    <name type="synonym">Acromyrmex octospinosus echinatior</name>
    <dbReference type="NCBI Taxonomy" id="103372"/>
    <lineage>
        <taxon>Eukaryota</taxon>
        <taxon>Metazoa</taxon>
        <taxon>Ecdysozoa</taxon>
        <taxon>Arthropoda</taxon>
        <taxon>Hexapoda</taxon>
        <taxon>Insecta</taxon>
        <taxon>Pterygota</taxon>
        <taxon>Neoptera</taxon>
        <taxon>Endopterygota</taxon>
        <taxon>Hymenoptera</taxon>
        <taxon>Apocrita</taxon>
        <taxon>Aculeata</taxon>
        <taxon>Formicoidea</taxon>
        <taxon>Formicidae</taxon>
        <taxon>Myrmicinae</taxon>
        <taxon>Acromyrmex</taxon>
    </lineage>
</organism>
<dbReference type="STRING" id="103372.F4WXJ4"/>